<proteinExistence type="inferred from homology"/>
<sequence length="306" mass="33973">MIVRDRPGLLRLFFILRGSIVLRILPQVLVIFALSAGVVWGRGAHPGWTPAFNGAPFALLGIALSVFLGFRNNACYDRWWEARKDWGQLVQAARDLARQTLIIEREGEPKAARRQLLRLTMAFAHACVCHLRPGVDATKARKPLSSSQLAGFEASRNRPDFLLRQMGQVLADLLAGRHISDMQYAVLDGTVERMSAVLAACERIRNTPVPFGYTLLLHRTAYLFCFLLPFGFADVLHWGTPFITALVAYTFFGLDALGDELEEPFGTRANALPIEALADTIEINLREALGETDLPPLPQAKGHLLM</sequence>
<keyword evidence="3" id="KW-1003">Cell membrane</keyword>
<protein>
    <submittedName>
        <fullName evidence="10">Putative membrane protein</fullName>
    </submittedName>
</protein>
<dbReference type="EMBL" id="JACIIZ010000002">
    <property type="protein sequence ID" value="MBB6250541.1"/>
    <property type="molecule type" value="Genomic_DNA"/>
</dbReference>
<evidence type="ECO:0000313" key="11">
    <source>
        <dbReference type="Proteomes" id="UP000539175"/>
    </source>
</evidence>
<evidence type="ECO:0000313" key="10">
    <source>
        <dbReference type="EMBL" id="MBB6250541.1"/>
    </source>
</evidence>
<keyword evidence="11" id="KW-1185">Reference proteome</keyword>
<comment type="similarity">
    <text evidence="8">Belongs to the anion channel-forming bestrophin (TC 1.A.46) family.</text>
</comment>
<organism evidence="10 11">
    <name type="scientific">Nitrospirillum iridis</name>
    <dbReference type="NCBI Taxonomy" id="765888"/>
    <lineage>
        <taxon>Bacteria</taxon>
        <taxon>Pseudomonadati</taxon>
        <taxon>Pseudomonadota</taxon>
        <taxon>Alphaproteobacteria</taxon>
        <taxon>Rhodospirillales</taxon>
        <taxon>Azospirillaceae</taxon>
        <taxon>Nitrospirillum</taxon>
    </lineage>
</organism>
<keyword evidence="4 9" id="KW-0812">Transmembrane</keyword>
<dbReference type="Proteomes" id="UP000539175">
    <property type="component" value="Unassembled WGS sequence"/>
</dbReference>
<evidence type="ECO:0000256" key="6">
    <source>
        <dbReference type="ARBA" id="ARBA00023065"/>
    </source>
</evidence>
<feature type="transmembrane region" description="Helical" evidence="9">
    <location>
        <begin position="52"/>
        <end position="70"/>
    </location>
</feature>
<comment type="caution">
    <text evidence="10">The sequence shown here is derived from an EMBL/GenBank/DDBJ whole genome shotgun (WGS) entry which is preliminary data.</text>
</comment>
<accession>A0A7X0AWF1</accession>
<keyword evidence="5 9" id="KW-1133">Transmembrane helix</keyword>
<evidence type="ECO:0000256" key="2">
    <source>
        <dbReference type="ARBA" id="ARBA00022448"/>
    </source>
</evidence>
<evidence type="ECO:0000256" key="1">
    <source>
        <dbReference type="ARBA" id="ARBA00004651"/>
    </source>
</evidence>
<feature type="transmembrane region" description="Helical" evidence="9">
    <location>
        <begin position="20"/>
        <end position="40"/>
    </location>
</feature>
<dbReference type="PANTHER" id="PTHR33281:SF19">
    <property type="entry name" value="VOLTAGE-DEPENDENT ANION CHANNEL-FORMING PROTEIN YNEE"/>
    <property type="match status" value="1"/>
</dbReference>
<dbReference type="Pfam" id="PF25539">
    <property type="entry name" value="Bestrophin_2"/>
    <property type="match status" value="1"/>
</dbReference>
<evidence type="ECO:0000256" key="9">
    <source>
        <dbReference type="SAM" id="Phobius"/>
    </source>
</evidence>
<gene>
    <name evidence="10" type="ORF">FHS74_001082</name>
</gene>
<comment type="subcellular location">
    <subcellularLocation>
        <location evidence="1">Cell membrane</location>
        <topology evidence="1">Multi-pass membrane protein</topology>
    </subcellularLocation>
</comment>
<evidence type="ECO:0000256" key="7">
    <source>
        <dbReference type="ARBA" id="ARBA00023136"/>
    </source>
</evidence>
<evidence type="ECO:0000256" key="3">
    <source>
        <dbReference type="ARBA" id="ARBA00022475"/>
    </source>
</evidence>
<name>A0A7X0AWF1_9PROT</name>
<dbReference type="InterPro" id="IPR044669">
    <property type="entry name" value="YneE/VCCN1/2-like"/>
</dbReference>
<dbReference type="PANTHER" id="PTHR33281">
    <property type="entry name" value="UPF0187 PROTEIN YNEE"/>
    <property type="match status" value="1"/>
</dbReference>
<evidence type="ECO:0000256" key="8">
    <source>
        <dbReference type="ARBA" id="ARBA00034708"/>
    </source>
</evidence>
<keyword evidence="7 9" id="KW-0472">Membrane</keyword>
<dbReference type="RefSeq" id="WP_184798159.1">
    <property type="nucleotide sequence ID" value="NZ_JACIIZ010000002.1"/>
</dbReference>
<dbReference type="AlphaFoldDB" id="A0A7X0AWF1"/>
<keyword evidence="2" id="KW-0813">Transport</keyword>
<dbReference type="GO" id="GO:0005254">
    <property type="term" value="F:chloride channel activity"/>
    <property type="evidence" value="ECO:0007669"/>
    <property type="project" value="InterPro"/>
</dbReference>
<evidence type="ECO:0000256" key="4">
    <source>
        <dbReference type="ARBA" id="ARBA00022692"/>
    </source>
</evidence>
<keyword evidence="6" id="KW-0406">Ion transport</keyword>
<reference evidence="10 11" key="1">
    <citation type="submission" date="2020-08" db="EMBL/GenBank/DDBJ databases">
        <title>Genomic Encyclopedia of Type Strains, Phase IV (KMG-IV): sequencing the most valuable type-strain genomes for metagenomic binning, comparative biology and taxonomic classification.</title>
        <authorList>
            <person name="Goeker M."/>
        </authorList>
    </citation>
    <scope>NUCLEOTIDE SEQUENCE [LARGE SCALE GENOMIC DNA]</scope>
    <source>
        <strain evidence="10 11">DSM 22198</strain>
    </source>
</reference>
<evidence type="ECO:0000256" key="5">
    <source>
        <dbReference type="ARBA" id="ARBA00022989"/>
    </source>
</evidence>
<dbReference type="GO" id="GO:0005886">
    <property type="term" value="C:plasma membrane"/>
    <property type="evidence" value="ECO:0007669"/>
    <property type="project" value="UniProtKB-SubCell"/>
</dbReference>